<feature type="transmembrane region" description="Helical" evidence="2">
    <location>
        <begin position="52"/>
        <end position="75"/>
    </location>
</feature>
<keyword evidence="2" id="KW-1133">Transmembrane helix</keyword>
<gene>
    <name evidence="3" type="ORF">J4557_21075</name>
</gene>
<evidence type="ECO:0000256" key="1">
    <source>
        <dbReference type="SAM" id="MobiDB-lite"/>
    </source>
</evidence>
<accession>A0ABS3R1A4</accession>
<evidence type="ECO:0000256" key="2">
    <source>
        <dbReference type="SAM" id="Phobius"/>
    </source>
</evidence>
<evidence type="ECO:0000313" key="3">
    <source>
        <dbReference type="EMBL" id="MBO2440025.1"/>
    </source>
</evidence>
<protein>
    <submittedName>
        <fullName evidence="3">CU044_5270 family protein</fullName>
    </submittedName>
</protein>
<comment type="caution">
    <text evidence="3">The sequence shown here is derived from an EMBL/GenBank/DDBJ whole genome shotgun (WGS) entry which is preliminary data.</text>
</comment>
<proteinExistence type="predicted"/>
<keyword evidence="2" id="KW-0812">Transmembrane</keyword>
<dbReference type="EMBL" id="JAGEOK010000013">
    <property type="protein sequence ID" value="MBO2440025.1"/>
    <property type="molecule type" value="Genomic_DNA"/>
</dbReference>
<feature type="region of interest" description="Disordered" evidence="1">
    <location>
        <begin position="171"/>
        <end position="216"/>
    </location>
</feature>
<keyword evidence="4" id="KW-1185">Reference proteome</keyword>
<reference evidence="3 4" key="1">
    <citation type="submission" date="2021-03" db="EMBL/GenBank/DDBJ databases">
        <authorList>
            <person name="Kanchanasin P."/>
            <person name="Saeng-In P."/>
            <person name="Phongsopitanun W."/>
            <person name="Yuki M."/>
            <person name="Kudo T."/>
            <person name="Ohkuma M."/>
            <person name="Tanasupawat S."/>
        </authorList>
    </citation>
    <scope>NUCLEOTIDE SEQUENCE [LARGE SCALE GENOMIC DNA]</scope>
    <source>
        <strain evidence="3 4">L46</strain>
    </source>
</reference>
<dbReference type="InterPro" id="IPR047789">
    <property type="entry name" value="CU044_5270-like"/>
</dbReference>
<dbReference type="Proteomes" id="UP000666915">
    <property type="component" value="Unassembled WGS sequence"/>
</dbReference>
<keyword evidence="2" id="KW-0472">Membrane</keyword>
<name>A0ABS3R1A4_9ACTN</name>
<dbReference type="RefSeq" id="WP_208268442.1">
    <property type="nucleotide sequence ID" value="NZ_BAAAGM010000064.1"/>
</dbReference>
<sequence>MNDLDGLLAAANPVRAEDLEYGEREEAVLRGITARRRGRWHPKWSPRPRRRWALPGTAAAVAAVAAAAVVAWNAVTPEPIPRQRFVTSGPAHAVLMAAAEKADRTEPKRFWHAEGEVGQLIQRDHRGHRYTLLASFPTATWLPRDPADGDGVHYYDMGAVRLRPVSPADAREYRLDGSPQPNENPDPDAGVSVPDVPAGPRPDDSVFEGNPARLPTDPARLRTAMLTWVRDRGGLPHDPDAWLFREAPKLLTDPVSQPSQKLRAAVYRMLAGLPGVRDLGAVRDPLGRPALGVAMEETTRDLGTLQWQILLSPSEDFLMATRAVVVRPGEANSRVPAGTAQYYTLQRTAGWTDTPPAQKPPGARN</sequence>
<organism evidence="3 4">
    <name type="scientific">Actinomadura nitritigenes</name>
    <dbReference type="NCBI Taxonomy" id="134602"/>
    <lineage>
        <taxon>Bacteria</taxon>
        <taxon>Bacillati</taxon>
        <taxon>Actinomycetota</taxon>
        <taxon>Actinomycetes</taxon>
        <taxon>Streptosporangiales</taxon>
        <taxon>Thermomonosporaceae</taxon>
        <taxon>Actinomadura</taxon>
    </lineage>
</organism>
<feature type="region of interest" description="Disordered" evidence="1">
    <location>
        <begin position="346"/>
        <end position="365"/>
    </location>
</feature>
<dbReference type="NCBIfam" id="NF038083">
    <property type="entry name" value="CU044_5270_fam"/>
    <property type="match status" value="1"/>
</dbReference>
<evidence type="ECO:0000313" key="4">
    <source>
        <dbReference type="Proteomes" id="UP000666915"/>
    </source>
</evidence>